<evidence type="ECO:0000259" key="5">
    <source>
        <dbReference type="PROSITE" id="PS50932"/>
    </source>
</evidence>
<organism evidence="6 7">
    <name type="scientific">Deinococcus aerolatus</name>
    <dbReference type="NCBI Taxonomy" id="522487"/>
    <lineage>
        <taxon>Bacteria</taxon>
        <taxon>Thermotogati</taxon>
        <taxon>Deinococcota</taxon>
        <taxon>Deinococci</taxon>
        <taxon>Deinococcales</taxon>
        <taxon>Deinococcaceae</taxon>
        <taxon>Deinococcus</taxon>
    </lineage>
</organism>
<evidence type="ECO:0000256" key="1">
    <source>
        <dbReference type="ARBA" id="ARBA00023015"/>
    </source>
</evidence>
<keyword evidence="2" id="KW-0238">DNA-binding</keyword>
<protein>
    <submittedName>
        <fullName evidence="6">LacI family transcriptional regulator</fullName>
    </submittedName>
</protein>
<dbReference type="Pfam" id="PF00356">
    <property type="entry name" value="LacI"/>
    <property type="match status" value="1"/>
</dbReference>
<dbReference type="InterPro" id="IPR046335">
    <property type="entry name" value="LacI/GalR-like_sensor"/>
</dbReference>
<comment type="caution">
    <text evidence="6">The sequence shown here is derived from an EMBL/GenBank/DDBJ whole genome shotgun (WGS) entry which is preliminary data.</text>
</comment>
<dbReference type="InterPro" id="IPR028082">
    <property type="entry name" value="Peripla_BP_I"/>
</dbReference>
<dbReference type="Gene3D" id="1.10.260.40">
    <property type="entry name" value="lambda repressor-like DNA-binding domains"/>
    <property type="match status" value="1"/>
</dbReference>
<dbReference type="Proteomes" id="UP000639973">
    <property type="component" value="Unassembled WGS sequence"/>
</dbReference>
<evidence type="ECO:0000313" key="7">
    <source>
        <dbReference type="Proteomes" id="UP000639973"/>
    </source>
</evidence>
<evidence type="ECO:0000256" key="3">
    <source>
        <dbReference type="ARBA" id="ARBA00023163"/>
    </source>
</evidence>
<feature type="domain" description="HTH lacI-type" evidence="5">
    <location>
        <begin position="12"/>
        <end position="66"/>
    </location>
</feature>
<dbReference type="EMBL" id="BMOL01000046">
    <property type="protein sequence ID" value="GGL95255.1"/>
    <property type="molecule type" value="Genomic_DNA"/>
</dbReference>
<name>A0ABQ2GHA8_9DEIO</name>
<gene>
    <name evidence="6" type="ORF">GCM10010840_36680</name>
</gene>
<keyword evidence="3" id="KW-0804">Transcription</keyword>
<dbReference type="SMART" id="SM00354">
    <property type="entry name" value="HTH_LACI"/>
    <property type="match status" value="1"/>
</dbReference>
<reference evidence="7" key="1">
    <citation type="journal article" date="2019" name="Int. J. Syst. Evol. Microbiol.">
        <title>The Global Catalogue of Microorganisms (GCM) 10K type strain sequencing project: providing services to taxonomists for standard genome sequencing and annotation.</title>
        <authorList>
            <consortium name="The Broad Institute Genomics Platform"/>
            <consortium name="The Broad Institute Genome Sequencing Center for Infectious Disease"/>
            <person name="Wu L."/>
            <person name="Ma J."/>
        </authorList>
    </citation>
    <scope>NUCLEOTIDE SEQUENCE [LARGE SCALE GENOMIC DNA]</scope>
    <source>
        <strain evidence="7">JCM 15442</strain>
    </source>
</reference>
<dbReference type="PROSITE" id="PS50932">
    <property type="entry name" value="HTH_LACI_2"/>
    <property type="match status" value="1"/>
</dbReference>
<dbReference type="PANTHER" id="PTHR30146">
    <property type="entry name" value="LACI-RELATED TRANSCRIPTIONAL REPRESSOR"/>
    <property type="match status" value="1"/>
</dbReference>
<dbReference type="CDD" id="cd01392">
    <property type="entry name" value="HTH_LacI"/>
    <property type="match status" value="1"/>
</dbReference>
<dbReference type="RefSeq" id="WP_188974387.1">
    <property type="nucleotide sequence ID" value="NZ_BMOL01000046.1"/>
</dbReference>
<dbReference type="InterPro" id="IPR010982">
    <property type="entry name" value="Lambda_DNA-bd_dom_sf"/>
</dbReference>
<dbReference type="Pfam" id="PF13377">
    <property type="entry name" value="Peripla_BP_3"/>
    <property type="match status" value="1"/>
</dbReference>
<keyword evidence="1" id="KW-0805">Transcription regulation</keyword>
<dbReference type="PANTHER" id="PTHR30146:SF109">
    <property type="entry name" value="HTH-TYPE TRANSCRIPTIONAL REGULATOR GALS"/>
    <property type="match status" value="1"/>
</dbReference>
<sequence>MPQSIRPGERRVTITDVAKAANVSSATVSLALNGSPRISVETRQRVERCARALRYQPNHAAASLRTQVTRTIALAVPDIGNPVYIEIARTVQQIARQRAYHLHLISTESQPSEEVHALETLAQRSVDGLIMISLHGASALDASLREVAGPVVIIGHLQDVICDNVTVASAAGAALAIQHLWAVGCSALAFVNGPAGTWPSSEREKGVQNALRAADQTISPVLRAEEDFTTEGGHRAAQHLLAQGVCFDGLLCANDLMAIGAMRALRAHGLRIPEDVAVIGMDDIRECQFTTPPLSSVSLMAGERGRLAAQLLFDRLGGDSGTLPRQLTVSPVLMPRGSTTPRRTPAARDERGHL</sequence>
<evidence type="ECO:0000313" key="6">
    <source>
        <dbReference type="EMBL" id="GGL95255.1"/>
    </source>
</evidence>
<evidence type="ECO:0000256" key="4">
    <source>
        <dbReference type="SAM" id="MobiDB-lite"/>
    </source>
</evidence>
<dbReference type="InterPro" id="IPR000843">
    <property type="entry name" value="HTH_LacI"/>
</dbReference>
<dbReference type="Gene3D" id="3.40.50.2300">
    <property type="match status" value="2"/>
</dbReference>
<dbReference type="SUPFAM" id="SSF47413">
    <property type="entry name" value="lambda repressor-like DNA-binding domains"/>
    <property type="match status" value="1"/>
</dbReference>
<dbReference type="CDD" id="cd06267">
    <property type="entry name" value="PBP1_LacI_sugar_binding-like"/>
    <property type="match status" value="1"/>
</dbReference>
<dbReference type="PROSITE" id="PS00356">
    <property type="entry name" value="HTH_LACI_1"/>
    <property type="match status" value="1"/>
</dbReference>
<proteinExistence type="predicted"/>
<accession>A0ABQ2GHA8</accession>
<dbReference type="SUPFAM" id="SSF53822">
    <property type="entry name" value="Periplasmic binding protein-like I"/>
    <property type="match status" value="1"/>
</dbReference>
<keyword evidence="7" id="KW-1185">Reference proteome</keyword>
<feature type="region of interest" description="Disordered" evidence="4">
    <location>
        <begin position="332"/>
        <end position="354"/>
    </location>
</feature>
<evidence type="ECO:0000256" key="2">
    <source>
        <dbReference type="ARBA" id="ARBA00023125"/>
    </source>
</evidence>